<keyword evidence="1" id="KW-1185">Reference proteome</keyword>
<dbReference type="Proteomes" id="UP000887575">
    <property type="component" value="Unassembled WGS sequence"/>
</dbReference>
<dbReference type="AlphaFoldDB" id="A0AAF3FBT3"/>
<evidence type="ECO:0000313" key="2">
    <source>
        <dbReference type="WBParaSite" id="MBELARI_LOCUS3429"/>
    </source>
</evidence>
<name>A0AAF3FBT3_9BILA</name>
<organism evidence="1 2">
    <name type="scientific">Mesorhabditis belari</name>
    <dbReference type="NCBI Taxonomy" id="2138241"/>
    <lineage>
        <taxon>Eukaryota</taxon>
        <taxon>Metazoa</taxon>
        <taxon>Ecdysozoa</taxon>
        <taxon>Nematoda</taxon>
        <taxon>Chromadorea</taxon>
        <taxon>Rhabditida</taxon>
        <taxon>Rhabditina</taxon>
        <taxon>Rhabditomorpha</taxon>
        <taxon>Rhabditoidea</taxon>
        <taxon>Rhabditidae</taxon>
        <taxon>Mesorhabditinae</taxon>
        <taxon>Mesorhabditis</taxon>
    </lineage>
</organism>
<sequence>MREHHGIDIDVRGYENEIIRRTENPKWTDAQNLKRKVLQRRKSKPAKKKVCAQKVGDVFNELLAQEFHNVLECDSLSIAKISALIEYSKKVLEELLKEKLKTIWIEFFKKSASDFLYEENVFFFTEVCLALQISLPDSERDEFLAYLSEHSVKDLPKQMEATTSTDQSPCCSHSFENGELDLKELDDSELFEMLSTATGIQADNLLRNDLAKFQKDVSTKICAHYLKPIFGASLDIDRLETELKIELRAVNGFSSQTKGRSDSSVVAQNNDLSQNRPNWKELLVKRFTGKLAKHLQEDR</sequence>
<evidence type="ECO:0000313" key="1">
    <source>
        <dbReference type="Proteomes" id="UP000887575"/>
    </source>
</evidence>
<dbReference type="WBParaSite" id="MBELARI_LOCUS3429">
    <property type="protein sequence ID" value="MBELARI_LOCUS3429"/>
    <property type="gene ID" value="MBELARI_LOCUS3429"/>
</dbReference>
<accession>A0AAF3FBT3</accession>
<proteinExistence type="predicted"/>
<reference evidence="2" key="1">
    <citation type="submission" date="2024-02" db="UniProtKB">
        <authorList>
            <consortium name="WormBaseParasite"/>
        </authorList>
    </citation>
    <scope>IDENTIFICATION</scope>
</reference>
<protein>
    <submittedName>
        <fullName evidence="2">Uncharacterized protein</fullName>
    </submittedName>
</protein>